<dbReference type="SMART" id="SM00329">
    <property type="entry name" value="BPI2"/>
    <property type="match status" value="1"/>
</dbReference>
<reference evidence="4 5" key="1">
    <citation type="submission" date="2024-09" db="EMBL/GenBank/DDBJ databases">
        <title>Chromosome-scale assembly of Riccia fluitans.</title>
        <authorList>
            <person name="Paukszto L."/>
            <person name="Sawicki J."/>
            <person name="Karawczyk K."/>
            <person name="Piernik-Szablinska J."/>
            <person name="Szczecinska M."/>
            <person name="Mazdziarz M."/>
        </authorList>
    </citation>
    <scope>NUCLEOTIDE SEQUENCE [LARGE SCALE GENOMIC DNA]</scope>
    <source>
        <strain evidence="4">Rf_01</strain>
        <tissue evidence="4">Aerial parts of the thallus</tissue>
    </source>
</reference>
<dbReference type="AlphaFoldDB" id="A0ABD1XX40"/>
<comment type="caution">
    <text evidence="4">The sequence shown here is derived from an EMBL/GenBank/DDBJ whole genome shotgun (WGS) entry which is preliminary data.</text>
</comment>
<organism evidence="4 5">
    <name type="scientific">Riccia fluitans</name>
    <dbReference type="NCBI Taxonomy" id="41844"/>
    <lineage>
        <taxon>Eukaryota</taxon>
        <taxon>Viridiplantae</taxon>
        <taxon>Streptophyta</taxon>
        <taxon>Embryophyta</taxon>
        <taxon>Marchantiophyta</taxon>
        <taxon>Marchantiopsida</taxon>
        <taxon>Marchantiidae</taxon>
        <taxon>Marchantiales</taxon>
        <taxon>Ricciaceae</taxon>
        <taxon>Riccia</taxon>
    </lineage>
</organism>
<feature type="chain" id="PRO_5044783586" description="BPI/LBP family protein" evidence="1">
    <location>
        <begin position="29"/>
        <end position="559"/>
    </location>
</feature>
<proteinExistence type="predicted"/>
<dbReference type="InterPro" id="IPR017942">
    <property type="entry name" value="Lipid-bd_serum_glycop_N"/>
</dbReference>
<dbReference type="SMART" id="SM00328">
    <property type="entry name" value="BPI1"/>
    <property type="match status" value="1"/>
</dbReference>
<sequence>MGIARGECIAWRLAVLLLLLLGSWTSSAYDRPHDKDDRLGRRGFGKALGDGASSDLKETIDLSNLERILGVKLNRGKNGGILPGKARADAAGSAGILGTLSQEGLVYVKDVLINEILAAATPLDIPDIVARVNSPIGRVDTTVTQIVLSGVQVKYSKIELGDTGITIYAAGIKASILMDWRYQYTATYVPFPVTDAGTAEVEVTGMQAGVTFSMNEINGTLSLNVEECGTYVEDLNISLHGGASWLYNWFVLAFYDRIRSSVEGQITAQMKIGVEHLDKWLLELPRRVPIDDTSAIDVTVVDNPLMSPTFLSVGAKGEFVALKSPKPFPDPDTELTAGLFCDQSVKMLTIALSDYVLNSAGSVYYDSGLLQWDVDELPGKKYLNTASWKYIIPQLYKKYPNEDMVLNFAAAEPPQVNLSKDGISAVSSVDMTIKVKDAATSEQTAVACISLSVSMDAVASLDEGNISAQATLNDLTVALKWSNVGNFPVLLVQATVKTIVKDVVLPLLNLNLRRGFPVPVVAGVTLQNSDLRYEDGYILADIAGTPRVCIIKEKIEDSK</sequence>
<dbReference type="EMBL" id="JBHFFA010000007">
    <property type="protein sequence ID" value="KAL2613523.1"/>
    <property type="molecule type" value="Genomic_DNA"/>
</dbReference>
<feature type="signal peptide" evidence="1">
    <location>
        <begin position="1"/>
        <end position="28"/>
    </location>
</feature>
<evidence type="ECO:0008006" key="6">
    <source>
        <dbReference type="Google" id="ProtNLM"/>
    </source>
</evidence>
<feature type="domain" description="Lipid-binding serum glycoprotein C-terminal" evidence="3">
    <location>
        <begin position="342"/>
        <end position="542"/>
    </location>
</feature>
<name>A0ABD1XX40_9MARC</name>
<dbReference type="Gene3D" id="3.15.10.10">
    <property type="entry name" value="Bactericidal permeability-increasing protein, domain 1"/>
    <property type="match status" value="1"/>
</dbReference>
<dbReference type="InterPro" id="IPR001124">
    <property type="entry name" value="Lipid-bd_serum_glycop_C"/>
</dbReference>
<evidence type="ECO:0000259" key="3">
    <source>
        <dbReference type="SMART" id="SM00329"/>
    </source>
</evidence>
<evidence type="ECO:0000259" key="2">
    <source>
        <dbReference type="SMART" id="SM00328"/>
    </source>
</evidence>
<dbReference type="InterPro" id="IPR017943">
    <property type="entry name" value="Bactericidal_perm-incr_a/b_dom"/>
</dbReference>
<dbReference type="PANTHER" id="PTHR46801">
    <property type="entry name" value="OS06G0309200 PROTEIN"/>
    <property type="match status" value="1"/>
</dbReference>
<dbReference type="Pfam" id="PF01273">
    <property type="entry name" value="LBP_BPI_CETP"/>
    <property type="match status" value="1"/>
</dbReference>
<keyword evidence="5" id="KW-1185">Reference proteome</keyword>
<dbReference type="InterPro" id="IPR045897">
    <property type="entry name" value="BPI/LBP_pln"/>
</dbReference>
<feature type="domain" description="Lipid-binding serum glycoprotein N-terminal" evidence="2">
    <location>
        <begin position="100"/>
        <end position="324"/>
    </location>
</feature>
<evidence type="ECO:0000313" key="5">
    <source>
        <dbReference type="Proteomes" id="UP001605036"/>
    </source>
</evidence>
<dbReference type="PANTHER" id="PTHR46801:SF2">
    <property type="entry name" value="LIPOPOLYSACCHARIDE-BINDING PROTEIN"/>
    <property type="match status" value="1"/>
</dbReference>
<protein>
    <recommendedName>
        <fullName evidence="6">BPI/LBP family protein</fullName>
    </recommendedName>
</protein>
<dbReference type="SUPFAM" id="SSF55394">
    <property type="entry name" value="Bactericidal permeability-increasing protein, BPI"/>
    <property type="match status" value="2"/>
</dbReference>
<keyword evidence="1" id="KW-0732">Signal</keyword>
<evidence type="ECO:0000256" key="1">
    <source>
        <dbReference type="SAM" id="SignalP"/>
    </source>
</evidence>
<dbReference type="Pfam" id="PF02886">
    <property type="entry name" value="LBP_BPI_CETP_C"/>
    <property type="match status" value="1"/>
</dbReference>
<evidence type="ECO:0000313" key="4">
    <source>
        <dbReference type="EMBL" id="KAL2613523.1"/>
    </source>
</evidence>
<accession>A0ABD1XX40</accession>
<dbReference type="Gene3D" id="3.15.20.10">
    <property type="entry name" value="Bactericidal permeability-increasing protein, domain 2"/>
    <property type="match status" value="1"/>
</dbReference>
<dbReference type="Proteomes" id="UP001605036">
    <property type="component" value="Unassembled WGS sequence"/>
</dbReference>
<gene>
    <name evidence="4" type="ORF">R1flu_025215</name>
</gene>